<feature type="compositionally biased region" description="Basic and acidic residues" evidence="6">
    <location>
        <begin position="577"/>
        <end position="586"/>
    </location>
</feature>
<evidence type="ECO:0000256" key="2">
    <source>
        <dbReference type="ARBA" id="ARBA00022448"/>
    </source>
</evidence>
<feature type="domain" description="Major facilitator superfamily (MFS) profile" evidence="8">
    <location>
        <begin position="51"/>
        <end position="526"/>
    </location>
</feature>
<feature type="transmembrane region" description="Helical" evidence="7">
    <location>
        <begin position="280"/>
        <end position="297"/>
    </location>
</feature>
<reference evidence="9 10" key="1">
    <citation type="submission" date="2020-05" db="EMBL/GenBank/DDBJ databases">
        <title>Identification and distribution of gene clusters putatively required for synthesis of sphingolipid metabolism inhibitors in phylogenetically diverse species of the filamentous fungus Fusarium.</title>
        <authorList>
            <person name="Kim H.-S."/>
            <person name="Busman M."/>
            <person name="Brown D.W."/>
            <person name="Divon H."/>
            <person name="Uhlig S."/>
            <person name="Proctor R.H."/>
        </authorList>
    </citation>
    <scope>NUCLEOTIDE SEQUENCE [LARGE SCALE GENOMIC DNA]</scope>
    <source>
        <strain evidence="9 10">NRRL 26131</strain>
    </source>
</reference>
<feature type="transmembrane region" description="Helical" evidence="7">
    <location>
        <begin position="387"/>
        <end position="406"/>
    </location>
</feature>
<feature type="transmembrane region" description="Helical" evidence="7">
    <location>
        <begin position="173"/>
        <end position="194"/>
    </location>
</feature>
<dbReference type="AlphaFoldDB" id="A0A8H5Y8K0"/>
<evidence type="ECO:0000256" key="6">
    <source>
        <dbReference type="SAM" id="MobiDB-lite"/>
    </source>
</evidence>
<feature type="transmembrane region" description="Helical" evidence="7">
    <location>
        <begin position="206"/>
        <end position="226"/>
    </location>
</feature>
<dbReference type="EMBL" id="JAAQPF010000317">
    <property type="protein sequence ID" value="KAF5706660.1"/>
    <property type="molecule type" value="Genomic_DNA"/>
</dbReference>
<dbReference type="InterPro" id="IPR020846">
    <property type="entry name" value="MFS_dom"/>
</dbReference>
<dbReference type="SUPFAM" id="SSF103473">
    <property type="entry name" value="MFS general substrate transporter"/>
    <property type="match status" value="1"/>
</dbReference>
<feature type="transmembrane region" description="Helical" evidence="7">
    <location>
        <begin position="247"/>
        <end position="268"/>
    </location>
</feature>
<dbReference type="CDD" id="cd06179">
    <property type="entry name" value="MFS_TRI12_like"/>
    <property type="match status" value="1"/>
</dbReference>
<evidence type="ECO:0000313" key="10">
    <source>
        <dbReference type="Proteomes" id="UP000532311"/>
    </source>
</evidence>
<keyword evidence="4 7" id="KW-1133">Transmembrane helix</keyword>
<dbReference type="Gene3D" id="1.20.1250.20">
    <property type="entry name" value="MFS general substrate transporter like domains"/>
    <property type="match status" value="1"/>
</dbReference>
<dbReference type="PANTHER" id="PTHR23501:SF109">
    <property type="entry name" value="MAJOR FACILITATOR SUPERFAMILY (MFS) PROFILE DOMAIN-CONTAINING PROTEIN-RELATED"/>
    <property type="match status" value="1"/>
</dbReference>
<evidence type="ECO:0000256" key="5">
    <source>
        <dbReference type="ARBA" id="ARBA00023136"/>
    </source>
</evidence>
<evidence type="ECO:0000313" key="9">
    <source>
        <dbReference type="EMBL" id="KAF5706660.1"/>
    </source>
</evidence>
<feature type="transmembrane region" description="Helical" evidence="7">
    <location>
        <begin position="353"/>
        <end position="375"/>
    </location>
</feature>
<organism evidence="9 10">
    <name type="scientific">Fusarium globosum</name>
    <dbReference type="NCBI Taxonomy" id="78864"/>
    <lineage>
        <taxon>Eukaryota</taxon>
        <taxon>Fungi</taxon>
        <taxon>Dikarya</taxon>
        <taxon>Ascomycota</taxon>
        <taxon>Pezizomycotina</taxon>
        <taxon>Sordariomycetes</taxon>
        <taxon>Hypocreomycetidae</taxon>
        <taxon>Hypocreales</taxon>
        <taxon>Nectriaceae</taxon>
        <taxon>Fusarium</taxon>
        <taxon>Fusarium fujikuroi species complex</taxon>
    </lineage>
</organism>
<dbReference type="InterPro" id="IPR053791">
    <property type="entry name" value="MFS_Tri12-like"/>
</dbReference>
<feature type="transmembrane region" description="Helical" evidence="7">
    <location>
        <begin position="117"/>
        <end position="135"/>
    </location>
</feature>
<feature type="transmembrane region" description="Helical" evidence="7">
    <location>
        <begin position="540"/>
        <end position="564"/>
    </location>
</feature>
<proteinExistence type="predicted"/>
<feature type="compositionally biased region" description="Polar residues" evidence="6">
    <location>
        <begin position="587"/>
        <end position="598"/>
    </location>
</feature>
<dbReference type="InterPro" id="IPR010573">
    <property type="entry name" value="MFS_Str1/Tri12-like"/>
</dbReference>
<evidence type="ECO:0000256" key="3">
    <source>
        <dbReference type="ARBA" id="ARBA00022692"/>
    </source>
</evidence>
<evidence type="ECO:0000256" key="7">
    <source>
        <dbReference type="SAM" id="Phobius"/>
    </source>
</evidence>
<feature type="transmembrane region" description="Helical" evidence="7">
    <location>
        <begin position="48"/>
        <end position="76"/>
    </location>
</feature>
<dbReference type="Proteomes" id="UP000532311">
    <property type="component" value="Unassembled WGS sequence"/>
</dbReference>
<dbReference type="Pfam" id="PF06609">
    <property type="entry name" value="TRI12"/>
    <property type="match status" value="1"/>
</dbReference>
<dbReference type="GO" id="GO:0005886">
    <property type="term" value="C:plasma membrane"/>
    <property type="evidence" value="ECO:0007669"/>
    <property type="project" value="TreeGrafter"/>
</dbReference>
<dbReference type="InterPro" id="IPR036259">
    <property type="entry name" value="MFS_trans_sf"/>
</dbReference>
<gene>
    <name evidence="9" type="ORF">FGLOB1_7360</name>
</gene>
<feature type="transmembrane region" description="Helical" evidence="7">
    <location>
        <begin position="141"/>
        <end position="161"/>
    </location>
</feature>
<comment type="subcellular location">
    <subcellularLocation>
        <location evidence="1">Membrane</location>
        <topology evidence="1">Multi-pass membrane protein</topology>
    </subcellularLocation>
</comment>
<keyword evidence="3 7" id="KW-0812">Transmembrane</keyword>
<feature type="transmembrane region" description="Helical" evidence="7">
    <location>
        <begin position="88"/>
        <end position="105"/>
    </location>
</feature>
<feature type="region of interest" description="Disordered" evidence="6">
    <location>
        <begin position="577"/>
        <end position="598"/>
    </location>
</feature>
<evidence type="ECO:0000259" key="8">
    <source>
        <dbReference type="PROSITE" id="PS50850"/>
    </source>
</evidence>
<accession>A0A8H5Y8K0</accession>
<dbReference type="PROSITE" id="PS50850">
    <property type="entry name" value="MFS"/>
    <property type="match status" value="1"/>
</dbReference>
<evidence type="ECO:0000256" key="4">
    <source>
        <dbReference type="ARBA" id="ARBA00022989"/>
    </source>
</evidence>
<feature type="transmembrane region" description="Helical" evidence="7">
    <location>
        <begin position="318"/>
        <end position="341"/>
    </location>
</feature>
<keyword evidence="2" id="KW-0813">Transport</keyword>
<dbReference type="GO" id="GO:0022857">
    <property type="term" value="F:transmembrane transporter activity"/>
    <property type="evidence" value="ECO:0007669"/>
    <property type="project" value="InterPro"/>
</dbReference>
<dbReference type="PANTHER" id="PTHR23501">
    <property type="entry name" value="MAJOR FACILITATOR SUPERFAMILY"/>
    <property type="match status" value="1"/>
</dbReference>
<keyword evidence="10" id="KW-1185">Reference proteome</keyword>
<protein>
    <submittedName>
        <fullName evidence="9">Siderophore iron</fullName>
    </submittedName>
</protein>
<sequence length="598" mass="64097">MKQENATAIHLEDKSLHAHDQFDVVDKRAIGGKDVSDLPSRYFMSWQLIGSSIAFALGVGVQLGSLTMISNALYAYIDPDLGPSPNSLWITTAISLTQSVALPLYGRFSDIFGRRWFFIGGNVLVLAAMLIGAQAKSINMAIAASAISGFGGAAQLLGTIVPGELFPNKYRYVVWMVASAGLFPLVALAPGISRELCMTGPSGWRWIYRIFAIVAGISTILLLFCYHPPNFETLHKSGTKRGAIKHMDWISMLIYSASTSSLVLGLTWGSGVYSWSSAKVIVPTVMGLLGFVMMAAWGTFTHSRHPYISGRVIRNKNWAILTFIAGAGSVPYFALSILLPQQLSLVLHVSPSVAGWASCTLSGGIVLGAIIQGIFPPRRTQKLGITVKMELIACCIIFTAFMGAMADPNLTLTKAIIFCMISLTAQGIFESRCVSAASLEVNQKDVGQAHGMNMSFRTMVTAVASAIFVTTLSNTTTKNVHKYVVPAIAETGASPEITEALTLAIASGNMTAVAEIQAFPAAIEAGSAAMQLALVKSYQLLYYIGLAFGLAITITACFLSSQLIQSRLTSEIPRRLQDVGKQHQSDSEVATANSHDEK</sequence>
<comment type="caution">
    <text evidence="9">The sequence shown here is derived from an EMBL/GenBank/DDBJ whole genome shotgun (WGS) entry which is preliminary data.</text>
</comment>
<evidence type="ECO:0000256" key="1">
    <source>
        <dbReference type="ARBA" id="ARBA00004141"/>
    </source>
</evidence>
<keyword evidence="5 7" id="KW-0472">Membrane</keyword>
<name>A0A8H5Y8K0_9HYPO</name>